<feature type="compositionally biased region" description="Basic and acidic residues" evidence="3">
    <location>
        <begin position="1"/>
        <end position="10"/>
    </location>
</feature>
<feature type="compositionally biased region" description="Polar residues" evidence="3">
    <location>
        <begin position="137"/>
        <end position="146"/>
    </location>
</feature>
<feature type="compositionally biased region" description="Polar residues" evidence="3">
    <location>
        <begin position="1818"/>
        <end position="1827"/>
    </location>
</feature>
<name>A0AAJ7BIG4_CEPCN</name>
<keyword evidence="1 2" id="KW-0175">Coiled coil</keyword>
<evidence type="ECO:0000256" key="3">
    <source>
        <dbReference type="SAM" id="MobiDB-lite"/>
    </source>
</evidence>
<feature type="coiled-coil region" evidence="2">
    <location>
        <begin position="2747"/>
        <end position="2788"/>
    </location>
</feature>
<feature type="region of interest" description="Disordered" evidence="3">
    <location>
        <begin position="2541"/>
        <end position="2668"/>
    </location>
</feature>
<feature type="compositionally biased region" description="Polar residues" evidence="3">
    <location>
        <begin position="701"/>
        <end position="715"/>
    </location>
</feature>
<dbReference type="GeneID" id="107263617"/>
<feature type="compositionally biased region" description="Basic and acidic residues" evidence="3">
    <location>
        <begin position="1051"/>
        <end position="1060"/>
    </location>
</feature>
<feature type="compositionally biased region" description="Low complexity" evidence="3">
    <location>
        <begin position="1973"/>
        <end position="1982"/>
    </location>
</feature>
<dbReference type="RefSeq" id="XP_015586482.1">
    <property type="nucleotide sequence ID" value="XM_015730996.2"/>
</dbReference>
<feature type="compositionally biased region" description="Basic and acidic residues" evidence="3">
    <location>
        <begin position="2588"/>
        <end position="2606"/>
    </location>
</feature>
<feature type="compositionally biased region" description="Basic and acidic residues" evidence="3">
    <location>
        <begin position="525"/>
        <end position="544"/>
    </location>
</feature>
<evidence type="ECO:0000259" key="4">
    <source>
        <dbReference type="Pfam" id="PF03915"/>
    </source>
</evidence>
<feature type="region of interest" description="Disordered" evidence="3">
    <location>
        <begin position="1296"/>
        <end position="1315"/>
    </location>
</feature>
<feature type="region of interest" description="Disordered" evidence="3">
    <location>
        <begin position="2949"/>
        <end position="3051"/>
    </location>
</feature>
<feature type="compositionally biased region" description="Polar residues" evidence="3">
    <location>
        <begin position="157"/>
        <end position="171"/>
    </location>
</feature>
<feature type="compositionally biased region" description="Basic and acidic residues" evidence="3">
    <location>
        <begin position="2057"/>
        <end position="2068"/>
    </location>
</feature>
<dbReference type="Gene3D" id="1.20.58.1540">
    <property type="entry name" value="Actin interacting protein 3, C-terminal domain"/>
    <property type="match status" value="1"/>
</dbReference>
<feature type="region of interest" description="Disordered" evidence="3">
    <location>
        <begin position="2351"/>
        <end position="2381"/>
    </location>
</feature>
<feature type="compositionally biased region" description="Polar residues" evidence="3">
    <location>
        <begin position="2998"/>
        <end position="3013"/>
    </location>
</feature>
<feature type="compositionally biased region" description="Basic and acidic residues" evidence="3">
    <location>
        <begin position="496"/>
        <end position="505"/>
    </location>
</feature>
<feature type="region of interest" description="Disordered" evidence="3">
    <location>
        <begin position="967"/>
        <end position="1081"/>
    </location>
</feature>
<feature type="region of interest" description="Disordered" evidence="3">
    <location>
        <begin position="496"/>
        <end position="544"/>
    </location>
</feature>
<feature type="compositionally biased region" description="Polar residues" evidence="3">
    <location>
        <begin position="1575"/>
        <end position="1588"/>
    </location>
</feature>
<feature type="compositionally biased region" description="Polar residues" evidence="3">
    <location>
        <begin position="513"/>
        <end position="524"/>
    </location>
</feature>
<feature type="domain" description="Actin interacting protein 3-like C-terminal" evidence="4">
    <location>
        <begin position="2187"/>
        <end position="2264"/>
    </location>
</feature>
<feature type="region of interest" description="Disordered" evidence="3">
    <location>
        <begin position="872"/>
        <end position="916"/>
    </location>
</feature>
<dbReference type="Pfam" id="PF03915">
    <property type="entry name" value="AIP3"/>
    <property type="match status" value="1"/>
</dbReference>
<feature type="compositionally biased region" description="Polar residues" evidence="3">
    <location>
        <begin position="196"/>
        <end position="206"/>
    </location>
</feature>
<dbReference type="InterPro" id="IPR051825">
    <property type="entry name" value="SRCIN1"/>
</dbReference>
<dbReference type="Proteomes" id="UP000694920">
    <property type="component" value="Unplaced"/>
</dbReference>
<feature type="compositionally biased region" description="Low complexity" evidence="3">
    <location>
        <begin position="1703"/>
        <end position="1715"/>
    </location>
</feature>
<feature type="compositionally biased region" description="Basic and acidic residues" evidence="3">
    <location>
        <begin position="251"/>
        <end position="273"/>
    </location>
</feature>
<feature type="region of interest" description="Disordered" evidence="3">
    <location>
        <begin position="2483"/>
        <end position="2519"/>
    </location>
</feature>
<feature type="compositionally biased region" description="Basic and acidic residues" evidence="3">
    <location>
        <begin position="879"/>
        <end position="896"/>
    </location>
</feature>
<feature type="region of interest" description="Disordered" evidence="3">
    <location>
        <begin position="1130"/>
        <end position="1154"/>
    </location>
</feature>
<dbReference type="InterPro" id="IPR022782">
    <property type="entry name" value="AIP3-like_C"/>
</dbReference>
<feature type="region of interest" description="Disordered" evidence="3">
    <location>
        <begin position="1703"/>
        <end position="1863"/>
    </location>
</feature>
<feature type="region of interest" description="Disordered" evidence="3">
    <location>
        <begin position="2089"/>
        <end position="2141"/>
    </location>
</feature>
<feature type="compositionally biased region" description="Polar residues" evidence="3">
    <location>
        <begin position="972"/>
        <end position="991"/>
    </location>
</feature>
<reference evidence="6 7" key="1">
    <citation type="submission" date="2025-04" db="UniProtKB">
        <authorList>
            <consortium name="RefSeq"/>
        </authorList>
    </citation>
    <scope>IDENTIFICATION</scope>
</reference>
<dbReference type="KEGG" id="ccin:107263617"/>
<feature type="compositionally biased region" description="Low complexity" evidence="3">
    <location>
        <begin position="277"/>
        <end position="288"/>
    </location>
</feature>
<feature type="region of interest" description="Disordered" evidence="3">
    <location>
        <begin position="87"/>
        <end position="303"/>
    </location>
</feature>
<feature type="compositionally biased region" description="Low complexity" evidence="3">
    <location>
        <begin position="1252"/>
        <end position="1269"/>
    </location>
</feature>
<accession>A0AAJ7BIG4</accession>
<feature type="compositionally biased region" description="Basic and acidic residues" evidence="3">
    <location>
        <begin position="292"/>
        <end position="303"/>
    </location>
</feature>
<dbReference type="RefSeq" id="XP_015586481.1">
    <property type="nucleotide sequence ID" value="XM_015730995.2"/>
</dbReference>
<feature type="compositionally biased region" description="Polar residues" evidence="3">
    <location>
        <begin position="3246"/>
        <end position="3256"/>
    </location>
</feature>
<feature type="compositionally biased region" description="Low complexity" evidence="3">
    <location>
        <begin position="2951"/>
        <end position="2964"/>
    </location>
</feature>
<feature type="region of interest" description="Disordered" evidence="3">
    <location>
        <begin position="2414"/>
        <end position="2444"/>
    </location>
</feature>
<feature type="compositionally biased region" description="Pro residues" evidence="3">
    <location>
        <begin position="2490"/>
        <end position="2506"/>
    </location>
</feature>
<proteinExistence type="predicted"/>
<feature type="compositionally biased region" description="Polar residues" evidence="3">
    <location>
        <begin position="1853"/>
        <end position="1862"/>
    </location>
</feature>
<feature type="compositionally biased region" description="Low complexity" evidence="3">
    <location>
        <begin position="3128"/>
        <end position="3144"/>
    </location>
</feature>
<dbReference type="RefSeq" id="XP_015586480.1">
    <property type="nucleotide sequence ID" value="XM_015730994.2"/>
</dbReference>
<dbReference type="GO" id="GO:0005737">
    <property type="term" value="C:cytoplasm"/>
    <property type="evidence" value="ECO:0007669"/>
    <property type="project" value="TreeGrafter"/>
</dbReference>
<feature type="region of interest" description="Disordered" evidence="3">
    <location>
        <begin position="3223"/>
        <end position="3262"/>
    </location>
</feature>
<feature type="region of interest" description="Disordered" evidence="3">
    <location>
        <begin position="1910"/>
        <end position="2074"/>
    </location>
</feature>
<feature type="region of interest" description="Disordered" evidence="3">
    <location>
        <begin position="612"/>
        <end position="715"/>
    </location>
</feature>
<feature type="compositionally biased region" description="Polar residues" evidence="3">
    <location>
        <begin position="2351"/>
        <end position="2368"/>
    </location>
</feature>
<gene>
    <name evidence="6 7 8" type="primary">LOC107263617</name>
</gene>
<feature type="compositionally biased region" description="Basic and acidic residues" evidence="3">
    <location>
        <begin position="1990"/>
        <end position="2004"/>
    </location>
</feature>
<protein>
    <submittedName>
        <fullName evidence="6 7">Uncharacterized protein LOC107263617 isoform X1</fullName>
    </submittedName>
</protein>
<feature type="region of interest" description="Disordered" evidence="3">
    <location>
        <begin position="3063"/>
        <end position="3163"/>
    </location>
</feature>
<evidence type="ECO:0000256" key="1">
    <source>
        <dbReference type="ARBA" id="ARBA00023054"/>
    </source>
</evidence>
<evidence type="ECO:0000313" key="8">
    <source>
        <dbReference type="RefSeq" id="XP_015586482.1"/>
    </source>
</evidence>
<keyword evidence="5" id="KW-1185">Reference proteome</keyword>
<dbReference type="PANTHER" id="PTHR22741">
    <property type="entry name" value="P140CAP/SNIP-RELATED"/>
    <property type="match status" value="1"/>
</dbReference>
<feature type="compositionally biased region" description="Low complexity" evidence="3">
    <location>
        <begin position="3074"/>
        <end position="3085"/>
    </location>
</feature>
<feature type="region of interest" description="Disordered" evidence="3">
    <location>
        <begin position="2309"/>
        <end position="2332"/>
    </location>
</feature>
<feature type="compositionally biased region" description="Polar residues" evidence="3">
    <location>
        <begin position="1651"/>
        <end position="1661"/>
    </location>
</feature>
<feature type="compositionally biased region" description="Polar residues" evidence="3">
    <location>
        <begin position="2976"/>
        <end position="2987"/>
    </location>
</feature>
<feature type="compositionally biased region" description="Polar residues" evidence="3">
    <location>
        <begin position="1013"/>
        <end position="1024"/>
    </location>
</feature>
<organism evidence="5 6">
    <name type="scientific">Cephus cinctus</name>
    <name type="common">Wheat stem sawfly</name>
    <dbReference type="NCBI Taxonomy" id="211228"/>
    <lineage>
        <taxon>Eukaryota</taxon>
        <taxon>Metazoa</taxon>
        <taxon>Ecdysozoa</taxon>
        <taxon>Arthropoda</taxon>
        <taxon>Hexapoda</taxon>
        <taxon>Insecta</taxon>
        <taxon>Pterygota</taxon>
        <taxon>Neoptera</taxon>
        <taxon>Endopterygota</taxon>
        <taxon>Hymenoptera</taxon>
        <taxon>Cephoidea</taxon>
        <taxon>Cephidae</taxon>
        <taxon>Cephus</taxon>
    </lineage>
</organism>
<feature type="compositionally biased region" description="Polar residues" evidence="3">
    <location>
        <begin position="897"/>
        <end position="912"/>
    </location>
</feature>
<feature type="compositionally biased region" description="Basic and acidic residues" evidence="3">
    <location>
        <begin position="1946"/>
        <end position="1965"/>
    </location>
</feature>
<dbReference type="PANTHER" id="PTHR22741:SF10">
    <property type="entry name" value="COILED-COIL DOMAIN-CONTAINING PROTEIN CG32809"/>
    <property type="match status" value="1"/>
</dbReference>
<feature type="compositionally biased region" description="Basic and acidic residues" evidence="3">
    <location>
        <begin position="3153"/>
        <end position="3163"/>
    </location>
</feature>
<feature type="region of interest" description="Disordered" evidence="3">
    <location>
        <begin position="1575"/>
        <end position="1595"/>
    </location>
</feature>
<evidence type="ECO:0000313" key="7">
    <source>
        <dbReference type="RefSeq" id="XP_015586481.1"/>
    </source>
</evidence>
<feature type="compositionally biased region" description="Low complexity" evidence="3">
    <location>
        <begin position="3022"/>
        <end position="3032"/>
    </location>
</feature>
<feature type="compositionally biased region" description="Basic and acidic residues" evidence="3">
    <location>
        <begin position="1761"/>
        <end position="1776"/>
    </location>
</feature>
<feature type="compositionally biased region" description="Basic residues" evidence="3">
    <location>
        <begin position="179"/>
        <end position="193"/>
    </location>
</feature>
<feature type="compositionally biased region" description="Gly residues" evidence="3">
    <location>
        <begin position="2027"/>
        <end position="2056"/>
    </location>
</feature>
<sequence>MEDSSVHPDKSTGGFSKRLEEVDEDCSSGEAVRILSVDKVTVEKIVLETERSREVLLTKSESSRKFGESKKRFLVKPKTVEEKISFGTKIGTGKVSAGKDASITRSRLKQGENGASSPSEKKQSTLKGGSRLPVSKVQKSGSVTSLNEKRISPIKLTKSSSIGSLIRTNKSLKAASPAKTRKVPPKVPQKPKRQIGASNYVGSSRTVGKEDSEALANRKDEGIKNEKDIRNEDKSREDHNDGGGSKSGTDQLEKIRIVDELKKDRSELVKVDATKLGPGSKSDPGGSSAAQDRLEKSQSEIERLQRNLGTSIHASTAETYKNEIVNLQAHSLKVVPIRDLDLNENVTRRSFDKEFLEKHNFDKKLKIEEKRLLETDLDYTSDTEKVDRQQAPAKYGKKVTEVEKRWSGEFLESQLDQNSSESSKSSYVEELGSISSHESIVEDAGTCRFVEQAQKRLDINLEDAIRKSNEVLEDTVSTVDSDSCLEDRIRAIDEDIEEAGDKGEFDETENESKNSTLKESSVKTCKTDDSSTLRDNDANCESKQRPVIEIDTLEASKRDFNGAESQSTTLTVRKVEDEKKIIVDTAFSKENNSKEVNNGSFIETAADPDAVEVPEDSIFSQAARRKREKNISKPSTGKDGYANLIQEFKMDAGTSKPAKDEKKRKGFRRLLPGLFSPKDSRKEYKKEQKEKKKREEKHFTQHQQNGNYTRSPDTMNLNEDIKRNVKLDTSLNSSIIEERLNEIKQELFPEQGIITSTPDHFLQGDRSLLQDGRSARTCTANSSLSSIAADDKWIDHNIISGSPDMRQIKQRRADDRKCSLERKHSLQDTQPRFMRNHGPSGRISAPPSERFLIRPRAVHPVDRPLPAIPQKVEFSNYENHNDLQKQRELSRGRRTTDNYPQESYVTDNQNYENGRLYENGNLMDADKVEINRNQSIDSGFNLTPVSAQVKITRQLIVNQNQKAPLIGRSAKYSPNTSQKSGDYADSSYTPNSSQKSEFSPSSSKSGEYYLNSPRGSSRTSPNDSFSERRDQTYENKQPSPRAYPISPNVKVETKTDRVYDETPVSPLPDRTRSPGFYEKSSSNSRIFNQTLPNADAIYVQRNSPNIPMSNNLAKLRATVDNVNEPDVANRIYSEKNVTGPSENSKQNPSRVLSPVRSLEGVASALPMSDVSRERAVSPVQNIPRVVSPSRMQRMTSPLTIVTQNQVRASSGPTSPHATRVPVAPQTRPMSPRQGRTPNEMRTPVSSPNMNQTRTSSSTGSYVSMSSRRSQPNDQILIASPKREAIYEIRRPGNRLEASCPESPVPMADSPSQVLGSRQSLKQTVAERLERCKSPLAHDPQKSSTLPTEPVYGGRQTLQKIVQNRALSPALNLPRSVQNSVPDRIQRPEPIYVQRQPNGMLAAVGAPIQDLRNHQRAASPAERQDAAVQQLKQQSHNQTEVQVIPATRNHEVKRQLVDPIYGERQVQAPGASPVNNSQQPIYSRRLEGVQPGTPRPPQVIYTSSQEQICRSRQSGHQEPIYTQQQDPIYAQRSSEPIYGQHRGRQLSPSKRQTMQHLEAFYLQHKALEAQRKLMTSPTRMSHQINQSPENKTEPPEVREAIYWQQLKRLDEEQQRRIYERNMMDEKADPLYWRRKLQSPPTSPTAGVIRHGSSPSLANQSMSLPPNVEQLYWRSKLQNSTVNPVGKPPIMGQKGQNQPVLVVRPQPQEQEQPVKKVSSQEFQEKDVPRSKSVSPHFTRSDERRSLSLPRQTSEPDDGGFQRNTREKSTVAALRKPDARPIYQEENETDRKPPPIFKRGSLISNSSSSVDYGAVGPKRVSFSNQTNSPEVGTGVWPTKHGMAPEPPTRKHKIDNPRSSTTSENDSVFLHDEENQNNTNNVYGNVLARSISQTAGPPGSLVNLVKNRIDPASENVTTSLDQEYDANRPLPPPPRETSWLLRRGGASTKDQGRSRPEKLDAGRRKDGNQQRKCPGLSESESGSEAGEVQRILHRRQDEEWNPDGKGRQSNDTGGSGRGEGEGGPNELPGGRRSGGVGGGILGVGGGGGSRGSGGTGSGGGRSRDEPRRHTLSGDHQPSLHHQQFNAQQLHSLHPHHLPQPHGQYGTPPSRYTTMDLEMGTKSRQRKSPLPRGYPPPSTAMLFDDDPGIMSEVETSSTGFRRGGKQRSSLPVVRTPSKTLERPLGDSLGLVFLQYRNETKRALLPNEVTSIDTVKALFVRSFPKQLTMEYLDSPHVKVYIHDSNKDMFYELEDLRSHLRDIRDRSVLRLFESADGVAGMPGPMGAPAGGTALPPHWEDQSYFSEPEFDSEFQHQHIHKSKTAKNSTSGSGGYYMGSSSTLPRGGPLLRAYSPAASSVATGPNAAPTQPKTLSTPGGGGVAPAKPLRSYQCGKSPLGSLGGSARFSRDSSVSLYSIPDRLHGESGYMSSPERGGGVGTGTGRYPAGPYSGGSSYEDPYYAQYSGTVTPVIDEEASGWCSDTELLEESYSLYGVKPPGRPPSGPPRSPFPPGAPALAPGGQPYDATRIRVEHMERQLANLTGLVQKALTHAPHTSPSPRDYLQVPAGRDPYRTAGAGDEFDKHSSSSSASLPDDSYLRTDVKPPKLGKDKSVSFEKSVSFSDEPPDMNSPKQHSPQHAADTKPTKPAIKSSTLPRMSSQERDSRHKPTPPPKPAALAADQYVYRDLALTPEMYNQLRGLQKKAKDLRQEVRNLRRMSQAQAHTVRETIRDTFITIRAMLLSGGDVVWASGDTEKIRLSREEDLYKQEMIRLEKDLTELESTVEELRGNVINHKTRVNTSDVENMALILSKSSKTVADLKVRFPSLQEGMKGLLSSEMEKVVREEKFLKEEPERLESALKRCKKLASTLVTLKRLASVQEQRLPNAVSVEAEETPPIIPTSAQHSKATAPVPAERTVLGSAGILGGGPHAGDPSAPHQQRPENALDALLDELQTFSRPASQLSQASSVSHSSNRPPNLSEIGRSASQVKQTNRAPNMSDIGRKGSIDSSTSLAIVTPGHTNTLRRLHSYPSSSDTDTSPPIARLQVSDGTTPPQKPPVPERNAELLQLATARRVPPPPPPRTSSRSPLASPTSPQLPPRNPTGTLRRGRSNIKETGKPPMALPPNANAGEEHIPPNNILSTSNSSSCESINSQEGLQNKKGRQEQLEQRHQELLRKQKALQEQYARLQQLQRNASGLTTVPPAPPDLLKKTGSESNLLAKMGLGLSTASSGSLTSLTTKANQDQQQNSQPMQNATGNQTTTSKIYETDIL</sequence>
<feature type="compositionally biased region" description="Basic and acidic residues" evidence="3">
    <location>
        <begin position="207"/>
        <end position="241"/>
    </location>
</feature>
<feature type="region of interest" description="Disordered" evidence="3">
    <location>
        <begin position="2878"/>
        <end position="2932"/>
    </location>
</feature>
<feature type="compositionally biased region" description="Polar residues" evidence="3">
    <location>
        <begin position="1135"/>
        <end position="1150"/>
    </location>
</feature>
<evidence type="ECO:0000313" key="6">
    <source>
        <dbReference type="RefSeq" id="XP_015586480.1"/>
    </source>
</evidence>
<feature type="compositionally biased region" description="Gly residues" evidence="3">
    <location>
        <begin position="2009"/>
        <end position="2019"/>
    </location>
</feature>
<feature type="region of interest" description="Disordered" evidence="3">
    <location>
        <begin position="1204"/>
        <end position="1271"/>
    </location>
</feature>
<feature type="region of interest" description="Disordered" evidence="3">
    <location>
        <begin position="1635"/>
        <end position="1661"/>
    </location>
</feature>
<evidence type="ECO:0000313" key="5">
    <source>
        <dbReference type="Proteomes" id="UP000694920"/>
    </source>
</evidence>
<feature type="compositionally biased region" description="Low complexity" evidence="3">
    <location>
        <begin position="992"/>
        <end position="1005"/>
    </location>
</feature>
<feature type="region of interest" description="Disordered" evidence="3">
    <location>
        <begin position="1331"/>
        <end position="1350"/>
    </location>
</feature>
<evidence type="ECO:0000256" key="2">
    <source>
        <dbReference type="SAM" id="Coils"/>
    </source>
</evidence>
<feature type="compositionally biased region" description="Low complexity" evidence="3">
    <location>
        <begin position="3223"/>
        <end position="3245"/>
    </location>
</feature>
<feature type="compositionally biased region" description="Basic and acidic residues" evidence="3">
    <location>
        <begin position="678"/>
        <end position="690"/>
    </location>
</feature>
<feature type="compositionally biased region" description="Polar residues" evidence="3">
    <location>
        <begin position="1204"/>
        <end position="1216"/>
    </location>
</feature>
<feature type="region of interest" description="Disordered" evidence="3">
    <location>
        <begin position="1"/>
        <end position="23"/>
    </location>
</feature>